<proteinExistence type="inferred from homology"/>
<dbReference type="Pfam" id="PF02902">
    <property type="entry name" value="Peptidase_C48"/>
    <property type="match status" value="1"/>
</dbReference>
<keyword evidence="4" id="KW-0788">Thiol protease</keyword>
<dbReference type="HOGENOM" id="CLU_515142_0_0_1"/>
<evidence type="ECO:0000313" key="7">
    <source>
        <dbReference type="EMBL" id="EDV38070.1"/>
    </source>
</evidence>
<dbReference type="OMA" id="MRIHRYD"/>
<evidence type="ECO:0000256" key="4">
    <source>
        <dbReference type="ARBA" id="ARBA00022807"/>
    </source>
</evidence>
<dbReference type="PhylomeDB" id="B3MIJ4"/>
<dbReference type="MEROPS" id="C48.024"/>
<dbReference type="InterPro" id="IPR003653">
    <property type="entry name" value="Peptidase_C48_C"/>
</dbReference>
<dbReference type="SMR" id="B3MIJ4"/>
<reference evidence="7 8" key="1">
    <citation type="journal article" date="2007" name="Nature">
        <title>Evolution of genes and genomes on the Drosophila phylogeny.</title>
        <authorList>
            <consortium name="Drosophila 12 Genomes Consortium"/>
            <person name="Clark A.G."/>
            <person name="Eisen M.B."/>
            <person name="Smith D.R."/>
            <person name="Bergman C.M."/>
            <person name="Oliver B."/>
            <person name="Markow T.A."/>
            <person name="Kaufman T.C."/>
            <person name="Kellis M."/>
            <person name="Gelbart W."/>
            <person name="Iyer V.N."/>
            <person name="Pollard D.A."/>
            <person name="Sackton T.B."/>
            <person name="Larracuente A.M."/>
            <person name="Singh N.D."/>
            <person name="Abad J.P."/>
            <person name="Abt D.N."/>
            <person name="Adryan B."/>
            <person name="Aguade M."/>
            <person name="Akashi H."/>
            <person name="Anderson W.W."/>
            <person name="Aquadro C.F."/>
            <person name="Ardell D.H."/>
            <person name="Arguello R."/>
            <person name="Artieri C.G."/>
            <person name="Barbash D.A."/>
            <person name="Barker D."/>
            <person name="Barsanti P."/>
            <person name="Batterham P."/>
            <person name="Batzoglou S."/>
            <person name="Begun D."/>
            <person name="Bhutkar A."/>
            <person name="Blanco E."/>
            <person name="Bosak S.A."/>
            <person name="Bradley R.K."/>
            <person name="Brand A.D."/>
            <person name="Brent M.R."/>
            <person name="Brooks A.N."/>
            <person name="Brown R.H."/>
            <person name="Butlin R.K."/>
            <person name="Caggese C."/>
            <person name="Calvi B.R."/>
            <person name="Bernardo de Carvalho A."/>
            <person name="Caspi A."/>
            <person name="Castrezana S."/>
            <person name="Celniker S.E."/>
            <person name="Chang J.L."/>
            <person name="Chapple C."/>
            <person name="Chatterji S."/>
            <person name="Chinwalla A."/>
            <person name="Civetta A."/>
            <person name="Clifton S.W."/>
            <person name="Comeron J.M."/>
            <person name="Costello J.C."/>
            <person name="Coyne J.A."/>
            <person name="Daub J."/>
            <person name="David R.G."/>
            <person name="Delcher A.L."/>
            <person name="Delehaunty K."/>
            <person name="Do C.B."/>
            <person name="Ebling H."/>
            <person name="Edwards K."/>
            <person name="Eickbush T."/>
            <person name="Evans J.D."/>
            <person name="Filipski A."/>
            <person name="Findeiss S."/>
            <person name="Freyhult E."/>
            <person name="Fulton L."/>
            <person name="Fulton R."/>
            <person name="Garcia A.C."/>
            <person name="Gardiner A."/>
            <person name="Garfield D.A."/>
            <person name="Garvin B.E."/>
            <person name="Gibson G."/>
            <person name="Gilbert D."/>
            <person name="Gnerre S."/>
            <person name="Godfrey J."/>
            <person name="Good R."/>
            <person name="Gotea V."/>
            <person name="Gravely B."/>
            <person name="Greenberg A.J."/>
            <person name="Griffiths-Jones S."/>
            <person name="Gross S."/>
            <person name="Guigo R."/>
            <person name="Gustafson E.A."/>
            <person name="Haerty W."/>
            <person name="Hahn M.W."/>
            <person name="Halligan D.L."/>
            <person name="Halpern A.L."/>
            <person name="Halter G.M."/>
            <person name="Han M.V."/>
            <person name="Heger A."/>
            <person name="Hillier L."/>
            <person name="Hinrichs A.S."/>
            <person name="Holmes I."/>
            <person name="Hoskins R.A."/>
            <person name="Hubisz M.J."/>
            <person name="Hultmark D."/>
            <person name="Huntley M.A."/>
            <person name="Jaffe D.B."/>
            <person name="Jagadeeshan S."/>
            <person name="Jeck W.R."/>
            <person name="Johnson J."/>
            <person name="Jones C.D."/>
            <person name="Jordan W.C."/>
            <person name="Karpen G.H."/>
            <person name="Kataoka E."/>
            <person name="Keightley P.D."/>
            <person name="Kheradpour P."/>
            <person name="Kirkness E.F."/>
            <person name="Koerich L.B."/>
            <person name="Kristiansen K."/>
            <person name="Kudrna D."/>
            <person name="Kulathinal R.J."/>
            <person name="Kumar S."/>
            <person name="Kwok R."/>
            <person name="Lander E."/>
            <person name="Langley C.H."/>
            <person name="Lapoint R."/>
            <person name="Lazzaro B.P."/>
            <person name="Lee S.J."/>
            <person name="Levesque L."/>
            <person name="Li R."/>
            <person name="Lin C.F."/>
            <person name="Lin M.F."/>
            <person name="Lindblad-Toh K."/>
            <person name="Llopart A."/>
            <person name="Long M."/>
            <person name="Low L."/>
            <person name="Lozovsky E."/>
            <person name="Lu J."/>
            <person name="Luo M."/>
            <person name="Machado C.A."/>
            <person name="Makalowski W."/>
            <person name="Marzo M."/>
            <person name="Matsuda M."/>
            <person name="Matzkin L."/>
            <person name="McAllister B."/>
            <person name="McBride C.S."/>
            <person name="McKernan B."/>
            <person name="McKernan K."/>
            <person name="Mendez-Lago M."/>
            <person name="Minx P."/>
            <person name="Mollenhauer M.U."/>
            <person name="Montooth K."/>
            <person name="Mount S.M."/>
            <person name="Mu X."/>
            <person name="Myers E."/>
            <person name="Negre B."/>
            <person name="Newfeld S."/>
            <person name="Nielsen R."/>
            <person name="Noor M.A."/>
            <person name="O'Grady P."/>
            <person name="Pachter L."/>
            <person name="Papaceit M."/>
            <person name="Parisi M.J."/>
            <person name="Parisi M."/>
            <person name="Parts L."/>
            <person name="Pedersen J.S."/>
            <person name="Pesole G."/>
            <person name="Phillippy A.M."/>
            <person name="Ponting C.P."/>
            <person name="Pop M."/>
            <person name="Porcelli D."/>
            <person name="Powell J.R."/>
            <person name="Prohaska S."/>
            <person name="Pruitt K."/>
            <person name="Puig M."/>
            <person name="Quesneville H."/>
            <person name="Ram K.R."/>
            <person name="Rand D."/>
            <person name="Rasmussen M.D."/>
            <person name="Reed L.K."/>
            <person name="Reenan R."/>
            <person name="Reily A."/>
            <person name="Remington K.A."/>
            <person name="Rieger T.T."/>
            <person name="Ritchie M.G."/>
            <person name="Robin C."/>
            <person name="Rogers Y.H."/>
            <person name="Rohde C."/>
            <person name="Rozas J."/>
            <person name="Rubenfield M.J."/>
            <person name="Ruiz A."/>
            <person name="Russo S."/>
            <person name="Salzberg S.L."/>
            <person name="Sanchez-Gracia A."/>
            <person name="Saranga D.J."/>
            <person name="Sato H."/>
            <person name="Schaeffer S.W."/>
            <person name="Schatz M.C."/>
            <person name="Schlenke T."/>
            <person name="Schwartz R."/>
            <person name="Segarra C."/>
            <person name="Singh R.S."/>
            <person name="Sirot L."/>
            <person name="Sirota M."/>
            <person name="Sisneros N.B."/>
            <person name="Smith C.D."/>
            <person name="Smith T.F."/>
            <person name="Spieth J."/>
            <person name="Stage D.E."/>
            <person name="Stark A."/>
            <person name="Stephan W."/>
            <person name="Strausberg R.L."/>
            <person name="Strempel S."/>
            <person name="Sturgill D."/>
            <person name="Sutton G."/>
            <person name="Sutton G.G."/>
            <person name="Tao W."/>
            <person name="Teichmann S."/>
            <person name="Tobari Y.N."/>
            <person name="Tomimura Y."/>
            <person name="Tsolas J.M."/>
            <person name="Valente V.L."/>
            <person name="Venter E."/>
            <person name="Venter J.C."/>
            <person name="Vicario S."/>
            <person name="Vieira F.G."/>
            <person name="Vilella A.J."/>
            <person name="Villasante A."/>
            <person name="Walenz B."/>
            <person name="Wang J."/>
            <person name="Wasserman M."/>
            <person name="Watts T."/>
            <person name="Wilson D."/>
            <person name="Wilson R.K."/>
            <person name="Wing R.A."/>
            <person name="Wolfner M.F."/>
            <person name="Wong A."/>
            <person name="Wong G.K."/>
            <person name="Wu C.I."/>
            <person name="Wu G."/>
            <person name="Yamamoto D."/>
            <person name="Yang H.P."/>
            <person name="Yang S.P."/>
            <person name="Yorke J.A."/>
            <person name="Yoshida K."/>
            <person name="Zdobnov E."/>
            <person name="Zhang P."/>
            <person name="Zhang Y."/>
            <person name="Zimin A.V."/>
            <person name="Baldwin J."/>
            <person name="Abdouelleil A."/>
            <person name="Abdulkadir J."/>
            <person name="Abebe A."/>
            <person name="Abera B."/>
            <person name="Abreu J."/>
            <person name="Acer S.C."/>
            <person name="Aftuck L."/>
            <person name="Alexander A."/>
            <person name="An P."/>
            <person name="Anderson E."/>
            <person name="Anderson S."/>
            <person name="Arachi H."/>
            <person name="Azer M."/>
            <person name="Bachantsang P."/>
            <person name="Barry A."/>
            <person name="Bayul T."/>
            <person name="Berlin A."/>
            <person name="Bessette D."/>
            <person name="Bloom T."/>
            <person name="Blye J."/>
            <person name="Boguslavskiy L."/>
            <person name="Bonnet C."/>
            <person name="Boukhgalter B."/>
            <person name="Bourzgui I."/>
            <person name="Brown A."/>
            <person name="Cahill P."/>
            <person name="Channer S."/>
            <person name="Cheshatsang Y."/>
            <person name="Chuda L."/>
            <person name="Citroen M."/>
            <person name="Collymore A."/>
            <person name="Cooke P."/>
            <person name="Costello M."/>
            <person name="D'Aco K."/>
            <person name="Daza R."/>
            <person name="De Haan G."/>
            <person name="DeGray S."/>
            <person name="DeMaso C."/>
            <person name="Dhargay N."/>
            <person name="Dooley K."/>
            <person name="Dooley E."/>
            <person name="Doricent M."/>
            <person name="Dorje P."/>
            <person name="Dorjee K."/>
            <person name="Dupes A."/>
            <person name="Elong R."/>
            <person name="Falk J."/>
            <person name="Farina A."/>
            <person name="Faro S."/>
            <person name="Ferguson D."/>
            <person name="Fisher S."/>
            <person name="Foley C.D."/>
            <person name="Franke A."/>
            <person name="Friedrich D."/>
            <person name="Gadbois L."/>
            <person name="Gearin G."/>
            <person name="Gearin C.R."/>
            <person name="Giannoukos G."/>
            <person name="Goode T."/>
            <person name="Graham J."/>
            <person name="Grandbois E."/>
            <person name="Grewal S."/>
            <person name="Gyaltsen K."/>
            <person name="Hafez N."/>
            <person name="Hagos B."/>
            <person name="Hall J."/>
            <person name="Henson C."/>
            <person name="Hollinger A."/>
            <person name="Honan T."/>
            <person name="Huard M.D."/>
            <person name="Hughes L."/>
            <person name="Hurhula B."/>
            <person name="Husby M.E."/>
            <person name="Kamat A."/>
            <person name="Kanga B."/>
            <person name="Kashin S."/>
            <person name="Khazanovich D."/>
            <person name="Kisner P."/>
            <person name="Lance K."/>
            <person name="Lara M."/>
            <person name="Lee W."/>
            <person name="Lennon N."/>
            <person name="Letendre F."/>
            <person name="LeVine R."/>
            <person name="Lipovsky A."/>
            <person name="Liu X."/>
            <person name="Liu J."/>
            <person name="Liu S."/>
            <person name="Lokyitsang T."/>
            <person name="Lokyitsang Y."/>
            <person name="Lubonja R."/>
            <person name="Lui A."/>
            <person name="MacDonald P."/>
            <person name="Magnisalis V."/>
            <person name="Maru K."/>
            <person name="Matthews C."/>
            <person name="McCusker W."/>
            <person name="McDonough S."/>
            <person name="Mehta T."/>
            <person name="Meldrim J."/>
            <person name="Meneus L."/>
            <person name="Mihai O."/>
            <person name="Mihalev A."/>
            <person name="Mihova T."/>
            <person name="Mittelman R."/>
            <person name="Mlenga V."/>
            <person name="Montmayeur A."/>
            <person name="Mulrain L."/>
            <person name="Navidi A."/>
            <person name="Naylor J."/>
            <person name="Negash T."/>
            <person name="Nguyen T."/>
            <person name="Nguyen N."/>
            <person name="Nicol R."/>
            <person name="Norbu C."/>
            <person name="Norbu N."/>
            <person name="Novod N."/>
            <person name="O'Neill B."/>
            <person name="Osman S."/>
            <person name="Markiewicz E."/>
            <person name="Oyono O.L."/>
            <person name="Patti C."/>
            <person name="Phunkhang P."/>
            <person name="Pierre F."/>
            <person name="Priest M."/>
            <person name="Raghuraman S."/>
            <person name="Rege F."/>
            <person name="Reyes R."/>
            <person name="Rise C."/>
            <person name="Rogov P."/>
            <person name="Ross K."/>
            <person name="Ryan E."/>
            <person name="Settipalli S."/>
            <person name="Shea T."/>
            <person name="Sherpa N."/>
            <person name="Shi L."/>
            <person name="Shih D."/>
            <person name="Sparrow T."/>
            <person name="Spaulding J."/>
            <person name="Stalker J."/>
            <person name="Stange-Thomann N."/>
            <person name="Stavropoulos S."/>
            <person name="Stone C."/>
            <person name="Strader C."/>
            <person name="Tesfaye S."/>
            <person name="Thomson T."/>
            <person name="Thoulutsang Y."/>
            <person name="Thoulutsang D."/>
            <person name="Topham K."/>
            <person name="Topping I."/>
            <person name="Tsamla T."/>
            <person name="Vassiliev H."/>
            <person name="Vo A."/>
            <person name="Wangchuk T."/>
            <person name="Wangdi T."/>
            <person name="Weiand M."/>
            <person name="Wilkinson J."/>
            <person name="Wilson A."/>
            <person name="Yadav S."/>
            <person name="Young G."/>
            <person name="Yu Q."/>
            <person name="Zembek L."/>
            <person name="Zhong D."/>
            <person name="Zimmer A."/>
            <person name="Zwirko Z."/>
            <person name="Jaffe D.B."/>
            <person name="Alvarez P."/>
            <person name="Brockman W."/>
            <person name="Butler J."/>
            <person name="Chin C."/>
            <person name="Gnerre S."/>
            <person name="Grabherr M."/>
            <person name="Kleber M."/>
            <person name="Mauceli E."/>
            <person name="MacCallum I."/>
        </authorList>
    </citation>
    <scope>NUCLEOTIDE SEQUENCE [LARGE SCALE GENOMIC DNA]</scope>
    <source>
        <strain evidence="8">Tucson 14024-0371.13</strain>
    </source>
</reference>
<protein>
    <recommendedName>
        <fullName evidence="6">Ubiquitin-like protease family profile domain-containing protein</fullName>
    </recommendedName>
</protein>
<comment type="similarity">
    <text evidence="1">Belongs to the peptidase C48 family.</text>
</comment>
<dbReference type="InParanoid" id="B3MIJ4"/>
<dbReference type="Gene3D" id="3.40.395.10">
    <property type="entry name" value="Adenoviral Proteinase, Chain A"/>
    <property type="match status" value="1"/>
</dbReference>
<dbReference type="FunCoup" id="B3MIJ4">
    <property type="interactions" value="71"/>
</dbReference>
<feature type="compositionally biased region" description="Low complexity" evidence="5">
    <location>
        <begin position="45"/>
        <end position="59"/>
    </location>
</feature>
<evidence type="ECO:0000256" key="5">
    <source>
        <dbReference type="SAM" id="MobiDB-lite"/>
    </source>
</evidence>
<dbReference type="InterPro" id="IPR038765">
    <property type="entry name" value="Papain-like_cys_pep_sf"/>
</dbReference>
<feature type="compositionally biased region" description="Low complexity" evidence="5">
    <location>
        <begin position="141"/>
        <end position="151"/>
    </location>
</feature>
<keyword evidence="3 7" id="KW-0378">Hydrolase</keyword>
<dbReference type="AlphaFoldDB" id="B3MIJ4"/>
<feature type="domain" description="Ubiquitin-like protease family profile" evidence="6">
    <location>
        <begin position="332"/>
        <end position="499"/>
    </location>
</feature>
<keyword evidence="8" id="KW-1185">Reference proteome</keyword>
<dbReference type="Proteomes" id="UP000007801">
    <property type="component" value="Unassembled WGS sequence"/>
</dbReference>
<dbReference type="GO" id="GO:0006508">
    <property type="term" value="P:proteolysis"/>
    <property type="evidence" value="ECO:0007669"/>
    <property type="project" value="UniProtKB-KW"/>
</dbReference>
<feature type="compositionally biased region" description="Low complexity" evidence="5">
    <location>
        <begin position="11"/>
        <end position="29"/>
    </location>
</feature>
<dbReference type="GO" id="GO:0016926">
    <property type="term" value="P:protein desumoylation"/>
    <property type="evidence" value="ECO:0007669"/>
    <property type="project" value="TreeGrafter"/>
</dbReference>
<dbReference type="PROSITE" id="PS50600">
    <property type="entry name" value="ULP_PROTEASE"/>
    <property type="match status" value="1"/>
</dbReference>
<evidence type="ECO:0000256" key="1">
    <source>
        <dbReference type="ARBA" id="ARBA00005234"/>
    </source>
</evidence>
<dbReference type="EMBL" id="CH902619">
    <property type="protein sequence ID" value="EDV38070.1"/>
    <property type="molecule type" value="Genomic_DNA"/>
</dbReference>
<dbReference type="STRING" id="7217.B3MIJ4"/>
<dbReference type="GO" id="GO:0016929">
    <property type="term" value="F:deSUMOylase activity"/>
    <property type="evidence" value="ECO:0007669"/>
    <property type="project" value="TreeGrafter"/>
</dbReference>
<feature type="region of interest" description="Disordered" evidence="5">
    <location>
        <begin position="166"/>
        <end position="213"/>
    </location>
</feature>
<dbReference type="GO" id="GO:0060255">
    <property type="term" value="P:regulation of macromolecule metabolic process"/>
    <property type="evidence" value="ECO:0007669"/>
    <property type="project" value="UniProtKB-ARBA"/>
</dbReference>
<dbReference type="SUPFAM" id="SSF54001">
    <property type="entry name" value="Cysteine proteinases"/>
    <property type="match status" value="1"/>
</dbReference>
<dbReference type="OrthoDB" id="1939479at2759"/>
<sequence length="529" mass="59884">MKRIKLSDGNTQPSQGGSSPSSSQRSFSVRGRRGFGTSGHLPQNSEVSPASPVSPSPCSLRPSRKTQVKDGAQMSLLQYEEQRSQHDDYVKLVQDACQKVSGVPSTSEPVRIEKLACPAKKQNITDVSSPRTPKPSREAPHSTTTTPATPKVTSYAKLLEILAKRLRSQQQSQTQATTDSVVEITRSPEPSSAAIFSSPEPSERIKENGENSLNGPKALKNALEKKLIDSPFYRNDIVAEFKDKIARSRENISRRRKLAFQELAKSHEKRVAIEKDIEPSVIITGRSAGNPVARKFRRTRPGILSLMKNELERYKELINGPGDKVLVEKFSMRIHRYDILTLVGTSWVNDEIINFYMNLLMDRSKRRAGQMPRVYAMNTFFLQRLQQEGYKAVRRWTRKVDLFSNDIVLVPVHSENVHWCLAVIDLRYFKILYYDSLGKSNQNVLDTLEKYLKSESLDKRQQPFDTAGFLIDSIPADKLPQQKNCSDCGVFCCMFAEYISRDEEISFSQAQMSFFRKKMVLDICSGELN</sequence>
<feature type="region of interest" description="Disordered" evidence="5">
    <location>
        <begin position="1"/>
        <end position="74"/>
    </location>
</feature>
<dbReference type="GeneID" id="6493959"/>
<evidence type="ECO:0000256" key="2">
    <source>
        <dbReference type="ARBA" id="ARBA00022670"/>
    </source>
</evidence>
<dbReference type="FunFam" id="3.40.395.10:FF:000001">
    <property type="entry name" value="Sentrin-specific protease 1"/>
    <property type="match status" value="1"/>
</dbReference>
<dbReference type="GO" id="GO:0080090">
    <property type="term" value="P:regulation of primary metabolic process"/>
    <property type="evidence" value="ECO:0007669"/>
    <property type="project" value="UniProtKB-ARBA"/>
</dbReference>
<gene>
    <name evidence="7" type="primary">Dana\GF11094</name>
    <name evidence="7" type="synonym">dana_GLEANR_11166</name>
    <name evidence="7" type="ORF">GF11094</name>
</gene>
<organism evidence="7 8">
    <name type="scientific">Drosophila ananassae</name>
    <name type="common">Fruit fly</name>
    <dbReference type="NCBI Taxonomy" id="7217"/>
    <lineage>
        <taxon>Eukaryota</taxon>
        <taxon>Metazoa</taxon>
        <taxon>Ecdysozoa</taxon>
        <taxon>Arthropoda</taxon>
        <taxon>Hexapoda</taxon>
        <taxon>Insecta</taxon>
        <taxon>Pterygota</taxon>
        <taxon>Neoptera</taxon>
        <taxon>Endopterygota</taxon>
        <taxon>Diptera</taxon>
        <taxon>Brachycera</taxon>
        <taxon>Muscomorpha</taxon>
        <taxon>Ephydroidea</taxon>
        <taxon>Drosophilidae</taxon>
        <taxon>Drosophila</taxon>
        <taxon>Sophophora</taxon>
    </lineage>
</organism>
<dbReference type="eggNOG" id="KOG0778">
    <property type="taxonomic scope" value="Eukaryota"/>
</dbReference>
<evidence type="ECO:0000256" key="3">
    <source>
        <dbReference type="ARBA" id="ARBA00022801"/>
    </source>
</evidence>
<accession>B3MIJ4</accession>
<dbReference type="GO" id="GO:0005634">
    <property type="term" value="C:nucleus"/>
    <property type="evidence" value="ECO:0007669"/>
    <property type="project" value="TreeGrafter"/>
</dbReference>
<dbReference type="PANTHER" id="PTHR12606">
    <property type="entry name" value="SENTRIN/SUMO-SPECIFIC PROTEASE"/>
    <property type="match status" value="1"/>
</dbReference>
<keyword evidence="2" id="KW-0645">Protease</keyword>
<evidence type="ECO:0000259" key="6">
    <source>
        <dbReference type="PROSITE" id="PS50600"/>
    </source>
</evidence>
<feature type="compositionally biased region" description="Polar residues" evidence="5">
    <location>
        <begin position="122"/>
        <end position="131"/>
    </location>
</feature>
<dbReference type="KEGG" id="dan:6493959"/>
<feature type="compositionally biased region" description="Low complexity" evidence="5">
    <location>
        <begin position="168"/>
        <end position="180"/>
    </location>
</feature>
<dbReference type="PANTHER" id="PTHR12606:SF141">
    <property type="entry name" value="GH15225P-RELATED"/>
    <property type="match status" value="1"/>
</dbReference>
<evidence type="ECO:0000313" key="8">
    <source>
        <dbReference type="Proteomes" id="UP000007801"/>
    </source>
</evidence>
<name>B3MIJ4_DROAN</name>
<feature type="region of interest" description="Disordered" evidence="5">
    <location>
        <begin position="121"/>
        <end position="151"/>
    </location>
</feature>